<reference evidence="3 4" key="2">
    <citation type="journal article" date="2014" name="Genome Announc.">
        <title>Complete Genome Sequence of Methanoregula formicica SMSPT, a Mesophilic Hydrogenotrophic Methanogen Isolated from a Methanogenic Upflow Anaerobic Sludge Blanket Reactor.</title>
        <authorList>
            <person name="Yamamoto K."/>
            <person name="Tamaki H."/>
            <person name="Cadillo-Quiroz H."/>
            <person name="Imachi H."/>
            <person name="Kyrpides N."/>
            <person name="Woyke T."/>
            <person name="Goodwin L."/>
            <person name="Zinder S.H."/>
            <person name="Kamagata Y."/>
            <person name="Liu W.T."/>
        </authorList>
    </citation>
    <scope>NUCLEOTIDE SEQUENCE [LARGE SCALE GENOMIC DNA]</scope>
    <source>
        <strain evidence="4">DSM 22288 / NBRC 105244 / SMSP</strain>
    </source>
</reference>
<dbReference type="Pfam" id="PF01850">
    <property type="entry name" value="PIN"/>
    <property type="match status" value="1"/>
</dbReference>
<dbReference type="InParanoid" id="L0HHA5"/>
<dbReference type="InterPro" id="IPR044153">
    <property type="entry name" value="PIN_Pae0151-like"/>
</dbReference>
<dbReference type="Gene3D" id="3.40.50.1010">
    <property type="entry name" value="5'-nuclease"/>
    <property type="match status" value="1"/>
</dbReference>
<dbReference type="SUPFAM" id="SSF88723">
    <property type="entry name" value="PIN domain-like"/>
    <property type="match status" value="1"/>
</dbReference>
<sequence length="137" mass="14818">MIGKTVLDSSVIATVFFPEDMTTRTIRKLGFELYVTVDSAVADAAQVAAKRIASGADSPADVKEMLHDAIYYITQLCDPIPSAELIDPALDLACELNISLYDALFVAAAVREHGALFTADKELASIVKKVCRVRVLE</sequence>
<dbReference type="PANTHER" id="PTHR35901:SF1">
    <property type="entry name" value="EXONUCLEASE VAPC9"/>
    <property type="match status" value="1"/>
</dbReference>
<gene>
    <name evidence="3" type="ordered locus">Metfor_1429</name>
</gene>
<organism evidence="3 4">
    <name type="scientific">Methanoregula formicica (strain DSM 22288 / NBRC 105244 / SMSP)</name>
    <dbReference type="NCBI Taxonomy" id="593750"/>
    <lineage>
        <taxon>Archaea</taxon>
        <taxon>Methanobacteriati</taxon>
        <taxon>Methanobacteriota</taxon>
        <taxon>Stenosarchaea group</taxon>
        <taxon>Methanomicrobia</taxon>
        <taxon>Methanomicrobiales</taxon>
        <taxon>Methanoregulaceae</taxon>
        <taxon>Methanoregula</taxon>
    </lineage>
</organism>
<dbReference type="STRING" id="593750.Metfor_1429"/>
<dbReference type="InterPro" id="IPR051619">
    <property type="entry name" value="TypeII_TA_RNase_PINc/VapC"/>
</dbReference>
<dbReference type="PANTHER" id="PTHR35901">
    <property type="entry name" value="RIBONUCLEASE VAPC3"/>
    <property type="match status" value="1"/>
</dbReference>
<dbReference type="KEGG" id="mfo:Metfor_1429"/>
<evidence type="ECO:0000256" key="1">
    <source>
        <dbReference type="ARBA" id="ARBA00022842"/>
    </source>
</evidence>
<dbReference type="InterPro" id="IPR002716">
    <property type="entry name" value="PIN_dom"/>
</dbReference>
<name>L0HHA5_METFS</name>
<evidence type="ECO:0000313" key="3">
    <source>
        <dbReference type="EMBL" id="AGB02464.1"/>
    </source>
</evidence>
<reference evidence="4" key="1">
    <citation type="submission" date="2011-12" db="EMBL/GenBank/DDBJ databases">
        <title>Complete sequence of Methanoregula formicicum SMSP.</title>
        <authorList>
            <person name="Lucas S."/>
            <person name="Han J."/>
            <person name="Lapidus A."/>
            <person name="Cheng J.-F."/>
            <person name="Goodwin L."/>
            <person name="Pitluck S."/>
            <person name="Peters L."/>
            <person name="Ovchinnikova G."/>
            <person name="Teshima H."/>
            <person name="Detter J.C."/>
            <person name="Han C."/>
            <person name="Tapia R."/>
            <person name="Land M."/>
            <person name="Hauser L."/>
            <person name="Kyrpides N."/>
            <person name="Ivanova N."/>
            <person name="Pagani I."/>
            <person name="Imachi H."/>
            <person name="Tamaki H."/>
            <person name="Sekiguchi Y."/>
            <person name="Kamagata Y."/>
            <person name="Cadillo-Quiroz H."/>
            <person name="Zinder S."/>
            <person name="Liu W.-T."/>
            <person name="Woyke T."/>
        </authorList>
    </citation>
    <scope>NUCLEOTIDE SEQUENCE [LARGE SCALE GENOMIC DNA]</scope>
    <source>
        <strain evidence="4">DSM 22288 / NBRC 105244 / SMSP</strain>
    </source>
</reference>
<keyword evidence="4" id="KW-1185">Reference proteome</keyword>
<dbReference type="RefSeq" id="WP_015285427.1">
    <property type="nucleotide sequence ID" value="NC_019943.1"/>
</dbReference>
<protein>
    <submittedName>
        <fullName evidence="3">Putative nucleic acid-binding protein, contains PIN domain</fullName>
    </submittedName>
</protein>
<keyword evidence="1" id="KW-0460">Magnesium</keyword>
<evidence type="ECO:0000313" key="4">
    <source>
        <dbReference type="Proteomes" id="UP000010824"/>
    </source>
</evidence>
<dbReference type="eggNOG" id="arCOG00726">
    <property type="taxonomic scope" value="Archaea"/>
</dbReference>
<dbReference type="EMBL" id="CP003167">
    <property type="protein sequence ID" value="AGB02464.1"/>
    <property type="molecule type" value="Genomic_DNA"/>
</dbReference>
<evidence type="ECO:0000259" key="2">
    <source>
        <dbReference type="Pfam" id="PF01850"/>
    </source>
</evidence>
<dbReference type="InterPro" id="IPR029060">
    <property type="entry name" value="PIN-like_dom_sf"/>
</dbReference>
<dbReference type="OrthoDB" id="269293at2157"/>
<dbReference type="AlphaFoldDB" id="L0HHA5"/>
<feature type="domain" description="PIN" evidence="2">
    <location>
        <begin position="6"/>
        <end position="126"/>
    </location>
</feature>
<dbReference type="CDD" id="cd09873">
    <property type="entry name" value="PIN_Pae0151-like"/>
    <property type="match status" value="1"/>
</dbReference>
<proteinExistence type="predicted"/>
<dbReference type="Proteomes" id="UP000010824">
    <property type="component" value="Chromosome"/>
</dbReference>
<accession>L0HHA5</accession>
<dbReference type="GeneID" id="14307818"/>
<dbReference type="HOGENOM" id="CLU_121774_2_0_2"/>